<gene>
    <name evidence="2" type="ORF">ODALV1_LOCUS14916</name>
</gene>
<feature type="region of interest" description="Disordered" evidence="1">
    <location>
        <begin position="1203"/>
        <end position="1222"/>
    </location>
</feature>
<feature type="region of interest" description="Disordered" evidence="1">
    <location>
        <begin position="619"/>
        <end position="750"/>
    </location>
</feature>
<feature type="compositionally biased region" description="Polar residues" evidence="1">
    <location>
        <begin position="624"/>
        <end position="635"/>
    </location>
</feature>
<feature type="compositionally biased region" description="Basic residues" evidence="1">
    <location>
        <begin position="928"/>
        <end position="937"/>
    </location>
</feature>
<name>A0ABP1QTJ8_9HEXA</name>
<evidence type="ECO:0000313" key="2">
    <source>
        <dbReference type="EMBL" id="CAL8111306.1"/>
    </source>
</evidence>
<feature type="compositionally biased region" description="Low complexity" evidence="1">
    <location>
        <begin position="714"/>
        <end position="733"/>
    </location>
</feature>
<evidence type="ECO:0000313" key="3">
    <source>
        <dbReference type="Proteomes" id="UP001642540"/>
    </source>
</evidence>
<feature type="compositionally biased region" description="Basic and acidic residues" evidence="1">
    <location>
        <begin position="1023"/>
        <end position="1035"/>
    </location>
</feature>
<dbReference type="InterPro" id="IPR013783">
    <property type="entry name" value="Ig-like_fold"/>
</dbReference>
<keyword evidence="3" id="KW-1185">Reference proteome</keyword>
<feature type="region of interest" description="Disordered" evidence="1">
    <location>
        <begin position="1154"/>
        <end position="1175"/>
    </location>
</feature>
<feature type="compositionally biased region" description="Polar residues" evidence="1">
    <location>
        <begin position="642"/>
        <end position="651"/>
    </location>
</feature>
<feature type="compositionally biased region" description="Polar residues" evidence="1">
    <location>
        <begin position="839"/>
        <end position="877"/>
    </location>
</feature>
<evidence type="ECO:0008006" key="4">
    <source>
        <dbReference type="Google" id="ProtNLM"/>
    </source>
</evidence>
<feature type="compositionally biased region" description="Basic and acidic residues" evidence="1">
    <location>
        <begin position="950"/>
        <end position="961"/>
    </location>
</feature>
<feature type="compositionally biased region" description="Low complexity" evidence="1">
    <location>
        <begin position="676"/>
        <end position="689"/>
    </location>
</feature>
<protein>
    <recommendedName>
        <fullName evidence="4">Ig-like domain-containing protein</fullName>
    </recommendedName>
</protein>
<feature type="compositionally biased region" description="Low complexity" evidence="1">
    <location>
        <begin position="938"/>
        <end position="948"/>
    </location>
</feature>
<feature type="compositionally biased region" description="Low complexity" evidence="1">
    <location>
        <begin position="809"/>
        <end position="823"/>
    </location>
</feature>
<sequence>MSRTKLEVLRIFTWLTLIGVPTCILATTDLTQLQRPTGRVSLFSFERGHLRTVTDGVDAEVVLTMPPRYFEAYLFECNATYPVQWAYIGEAAPVVTADVGRFFRDFYDVNTYTYQSILLMYSLQELQSGRYICRGASKEHDKLAISYDVFVPGNGTQILLSTSEKKLFVPENKEHAYIPCGVSDSTAVVNLYRGNQWGTFYPVPANGSITFNARKGFKIKFKDFLDPWGTYLCVVASNKKRRKVHLIPESVKAKYDLINHVNGKIPVYFSYEYEYNRVLCCTGTNFIPKLQWAGCGSILDCQVKSACFEEDRCEQRLGNSGYNPTKWIDPGPLPPGCSGYRLRDDPNGDFGLFKCSTPGIAQYQPYLLNRGNIFLDFEKTPPSEMILTLQRISPEGPSFVGDEVEFHCNSTRFYFAYGIRWGWEKHSGEIDFVDDSTVIRDKYSVKGHRRRTTFKIPHIDIKSIICFVPVVNSATEWRTVSLPVVIASNDINIITNQNPTPNVVDLDSLTYHTDYDSPNPTPQHQNQQAIQHQQHHQHQQNQQHVDLQTYNGANAPNQEFQALTTSGEQQENPNYYKYTHDSSDYPTANIVNAHPQNPVVNNVHPIPQPQQVDIYSPTVHGQAATPSPTIVSISRSAKKTKITTSRTSHSSPVLKPETHYDPLDRDYSSLYDSFEPSPSSSTNTNTNSKLHGKNHHHHQKQHVSQNMKVPPSSPRTARPTSRLPSSHRPSQRSQSHHDEHSRASSSKDYGTFKEEDQFGVDMRLSLPFETAIPSRTKHGHTSNYTTITSRDTPVRSYSRSHSRSRTTSRRPSSSSSSSSSPRHNNYHNHPNQPEKEITVQDSYSQHVRLSLPSTSNSVSTRLPKIQKTSSRGQSRTRQPIHAGHAHVRSHSSSTSSSSSHHNPDYYYTDDSPVEIQTPRAKAHDSSHNRYRQHHRNHNPSSSHSTSQPKEIYRDTSAEPDIHVSSPSTYPRRRPYSEDLHSRPTSQSNGYGDHHDHPKESSSSHHYHSQSRHQNPQQHQQHSIRYEPRDHHKEPYKSSGRQWSRSRSLKFNTDAAADGVDAYELTSPTARPAYFMSHNQPPQQQLSGNSNEYINADMELKRLQPYRTSSRPASVKTNNNSSDILHSVSISISSRVSQAYDDGDDHVAAPLDQNDVAAKDDSEAHETEDYDIYSPQHTNYKASTTASSKPVVPIQFFHVKPTDVSSFQPARSVVDDDDEDDIG</sequence>
<proteinExistence type="predicted"/>
<feature type="compositionally biased region" description="Basic residues" evidence="1">
    <location>
        <begin position="798"/>
        <end position="808"/>
    </location>
</feature>
<feature type="compositionally biased region" description="Basic and acidic residues" evidence="1">
    <location>
        <begin position="1156"/>
        <end position="1166"/>
    </location>
</feature>
<reference evidence="2 3" key="1">
    <citation type="submission" date="2024-08" db="EMBL/GenBank/DDBJ databases">
        <authorList>
            <person name="Cucini C."/>
            <person name="Frati F."/>
        </authorList>
    </citation>
    <scope>NUCLEOTIDE SEQUENCE [LARGE SCALE GENOMIC DNA]</scope>
</reference>
<feature type="compositionally biased region" description="Basic and acidic residues" evidence="1">
    <location>
        <begin position="991"/>
        <end position="1002"/>
    </location>
</feature>
<accession>A0ABP1QTJ8</accession>
<dbReference type="Gene3D" id="2.60.40.10">
    <property type="entry name" value="Immunoglobulins"/>
    <property type="match status" value="1"/>
</dbReference>
<comment type="caution">
    <text evidence="2">The sequence shown here is derived from an EMBL/GenBank/DDBJ whole genome shotgun (WGS) entry which is preliminary data.</text>
</comment>
<feature type="compositionally biased region" description="Polar residues" evidence="1">
    <location>
        <begin position="781"/>
        <end position="791"/>
    </location>
</feature>
<feature type="compositionally biased region" description="Basic and acidic residues" evidence="1">
    <location>
        <begin position="656"/>
        <end position="667"/>
    </location>
</feature>
<feature type="compositionally biased region" description="Basic residues" evidence="1">
    <location>
        <begin position="690"/>
        <end position="701"/>
    </location>
</feature>
<feature type="region of interest" description="Disordered" evidence="1">
    <location>
        <begin position="510"/>
        <end position="544"/>
    </location>
</feature>
<feature type="compositionally biased region" description="Low complexity" evidence="1">
    <location>
        <begin position="1011"/>
        <end position="1022"/>
    </location>
</feature>
<dbReference type="Proteomes" id="UP001642540">
    <property type="component" value="Unassembled WGS sequence"/>
</dbReference>
<organism evidence="2 3">
    <name type="scientific">Orchesella dallaii</name>
    <dbReference type="NCBI Taxonomy" id="48710"/>
    <lineage>
        <taxon>Eukaryota</taxon>
        <taxon>Metazoa</taxon>
        <taxon>Ecdysozoa</taxon>
        <taxon>Arthropoda</taxon>
        <taxon>Hexapoda</taxon>
        <taxon>Collembola</taxon>
        <taxon>Entomobryomorpha</taxon>
        <taxon>Entomobryoidea</taxon>
        <taxon>Orchesellidae</taxon>
        <taxon>Orchesellinae</taxon>
        <taxon>Orchesella</taxon>
    </lineage>
</organism>
<evidence type="ECO:0000256" key="1">
    <source>
        <dbReference type="SAM" id="MobiDB-lite"/>
    </source>
</evidence>
<dbReference type="EMBL" id="CAXLJM020000046">
    <property type="protein sequence ID" value="CAL8111306.1"/>
    <property type="molecule type" value="Genomic_DNA"/>
</dbReference>
<feature type="region of interest" description="Disordered" evidence="1">
    <location>
        <begin position="771"/>
        <end position="1046"/>
    </location>
</feature>
<feature type="compositionally biased region" description="Low complexity" evidence="1">
    <location>
        <begin position="523"/>
        <end position="532"/>
    </location>
</feature>
<feature type="compositionally biased region" description="Low complexity" evidence="1">
    <location>
        <begin position="890"/>
        <end position="900"/>
    </location>
</feature>